<dbReference type="EMBL" id="UINC01188704">
    <property type="protein sequence ID" value="SVE02055.1"/>
    <property type="molecule type" value="Genomic_DNA"/>
</dbReference>
<feature type="non-terminal residue" evidence="3">
    <location>
        <position position="229"/>
    </location>
</feature>
<feature type="transmembrane region" description="Helical" evidence="2">
    <location>
        <begin position="119"/>
        <end position="140"/>
    </location>
</feature>
<dbReference type="AlphaFoldDB" id="A0A383A4C0"/>
<feature type="region of interest" description="Disordered" evidence="1">
    <location>
        <begin position="149"/>
        <end position="184"/>
    </location>
</feature>
<name>A0A383A4C0_9ZZZZ</name>
<keyword evidence="2" id="KW-0812">Transmembrane</keyword>
<accession>A0A383A4C0</accession>
<protein>
    <submittedName>
        <fullName evidence="3">Uncharacterized protein</fullName>
    </submittedName>
</protein>
<proteinExistence type="predicted"/>
<evidence type="ECO:0000256" key="1">
    <source>
        <dbReference type="SAM" id="MobiDB-lite"/>
    </source>
</evidence>
<feature type="transmembrane region" description="Helical" evidence="2">
    <location>
        <begin position="12"/>
        <end position="32"/>
    </location>
</feature>
<gene>
    <name evidence="3" type="ORF">METZ01_LOCUS454909</name>
</gene>
<sequence length="229" mass="24717">MQRLVHPRTIWGRFLYISLVINVSSTMVLKAAQVAPPTNPSTAVNRQLQTRKFSRDIKIVLKAAIGSLQDLDYTIDVLNSDIGLITASRTTEEKKADVSPDTAPVDAGVDLEDSGEKDWISGCVSVLMIGLFVGLFAFVLSNMFGGSDDDDDDKSSNNNSTSNNSGSGWSLGGGETNNYYSQDNEPKGPVIYRYKVTINLEELDSLNTQIRVSASGESEQDGAILKTGG</sequence>
<feature type="compositionally biased region" description="Low complexity" evidence="1">
    <location>
        <begin position="156"/>
        <end position="168"/>
    </location>
</feature>
<keyword evidence="2" id="KW-0472">Membrane</keyword>
<reference evidence="3" key="1">
    <citation type="submission" date="2018-05" db="EMBL/GenBank/DDBJ databases">
        <authorList>
            <person name="Lanie J.A."/>
            <person name="Ng W.-L."/>
            <person name="Kazmierczak K.M."/>
            <person name="Andrzejewski T.M."/>
            <person name="Davidsen T.M."/>
            <person name="Wayne K.J."/>
            <person name="Tettelin H."/>
            <person name="Glass J.I."/>
            <person name="Rusch D."/>
            <person name="Podicherti R."/>
            <person name="Tsui H.-C.T."/>
            <person name="Winkler M.E."/>
        </authorList>
    </citation>
    <scope>NUCLEOTIDE SEQUENCE</scope>
</reference>
<keyword evidence="2" id="KW-1133">Transmembrane helix</keyword>
<organism evidence="3">
    <name type="scientific">marine metagenome</name>
    <dbReference type="NCBI Taxonomy" id="408172"/>
    <lineage>
        <taxon>unclassified sequences</taxon>
        <taxon>metagenomes</taxon>
        <taxon>ecological metagenomes</taxon>
    </lineage>
</organism>
<evidence type="ECO:0000313" key="3">
    <source>
        <dbReference type="EMBL" id="SVE02055.1"/>
    </source>
</evidence>
<evidence type="ECO:0000256" key="2">
    <source>
        <dbReference type="SAM" id="Phobius"/>
    </source>
</evidence>